<keyword evidence="3" id="KW-1185">Reference proteome</keyword>
<dbReference type="HOGENOM" id="CLU_060275_0_0_7"/>
<dbReference type="InterPro" id="IPR041698">
    <property type="entry name" value="Methyltransf_25"/>
</dbReference>
<reference evidence="2 3" key="1">
    <citation type="journal article" date="2007" name="Proc. Natl. Acad. Sci. U.S.A.">
        <title>The genome of Syntrophus aciditrophicus: life at the thermodynamic limit of microbial growth.</title>
        <authorList>
            <person name="McInerney M.J."/>
            <person name="Rohlin L."/>
            <person name="Mouttaki H."/>
            <person name="Kim U."/>
            <person name="Krupp R.S."/>
            <person name="Rios-Hernandez L."/>
            <person name="Sieber J."/>
            <person name="Struchtemeyer C.G."/>
            <person name="Bhattacharyya A."/>
            <person name="Campbell J.W."/>
            <person name="Gunsalus R.P."/>
        </authorList>
    </citation>
    <scope>NUCLEOTIDE SEQUENCE [LARGE SCALE GENOMIC DNA]</scope>
    <source>
        <strain evidence="2 3">SB</strain>
    </source>
</reference>
<dbReference type="AlphaFoldDB" id="Q2LS86"/>
<evidence type="ECO:0000313" key="2">
    <source>
        <dbReference type="EMBL" id="ABC76950.1"/>
    </source>
</evidence>
<dbReference type="RefSeq" id="WP_011416981.1">
    <property type="nucleotide sequence ID" value="NC_007759.1"/>
</dbReference>
<proteinExistence type="predicted"/>
<dbReference type="Proteomes" id="UP000001933">
    <property type="component" value="Chromosome"/>
</dbReference>
<evidence type="ECO:0000313" key="3">
    <source>
        <dbReference type="Proteomes" id="UP000001933"/>
    </source>
</evidence>
<feature type="domain" description="Methyltransferase" evidence="1">
    <location>
        <begin position="58"/>
        <end position="146"/>
    </location>
</feature>
<keyword evidence="2" id="KW-0489">Methyltransferase</keyword>
<dbReference type="Gene3D" id="3.40.50.150">
    <property type="entry name" value="Vaccinia Virus protein VP39"/>
    <property type="match status" value="1"/>
</dbReference>
<accession>Q2LS86</accession>
<dbReference type="GO" id="GO:0008168">
    <property type="term" value="F:methyltransferase activity"/>
    <property type="evidence" value="ECO:0007669"/>
    <property type="project" value="UniProtKB-KW"/>
</dbReference>
<keyword evidence="2" id="KW-0808">Transferase</keyword>
<dbReference type="Pfam" id="PF13649">
    <property type="entry name" value="Methyltransf_25"/>
    <property type="match status" value="1"/>
</dbReference>
<dbReference type="InParanoid" id="Q2LS86"/>
<dbReference type="InterPro" id="IPR029063">
    <property type="entry name" value="SAM-dependent_MTases_sf"/>
</dbReference>
<evidence type="ECO:0000259" key="1">
    <source>
        <dbReference type="Pfam" id="PF13649"/>
    </source>
</evidence>
<gene>
    <name evidence="2" type="ORF">SYN_02129</name>
</gene>
<dbReference type="EMBL" id="CP000252">
    <property type="protein sequence ID" value="ABC76950.1"/>
    <property type="molecule type" value="Genomic_DNA"/>
</dbReference>
<dbReference type="GO" id="GO:0032259">
    <property type="term" value="P:methylation"/>
    <property type="evidence" value="ECO:0007669"/>
    <property type="project" value="UniProtKB-KW"/>
</dbReference>
<dbReference type="SUPFAM" id="SSF53335">
    <property type="entry name" value="S-adenosyl-L-methionine-dependent methyltransferases"/>
    <property type="match status" value="1"/>
</dbReference>
<dbReference type="KEGG" id="sat:SYN_02129"/>
<organism evidence="2 3">
    <name type="scientific">Syntrophus aciditrophicus (strain SB)</name>
    <dbReference type="NCBI Taxonomy" id="56780"/>
    <lineage>
        <taxon>Bacteria</taxon>
        <taxon>Pseudomonadati</taxon>
        <taxon>Thermodesulfobacteriota</taxon>
        <taxon>Syntrophia</taxon>
        <taxon>Syntrophales</taxon>
        <taxon>Syntrophaceae</taxon>
        <taxon>Syntrophus</taxon>
    </lineage>
</organism>
<dbReference type="eggNOG" id="COG0030">
    <property type="taxonomic scope" value="Bacteria"/>
</dbReference>
<dbReference type="OrthoDB" id="9790700at2"/>
<dbReference type="CDD" id="cd02440">
    <property type="entry name" value="AdoMet_MTases"/>
    <property type="match status" value="1"/>
</dbReference>
<sequence length="267" mass="30752">MKEVDWLELWRELVTRNKRPKTDKRLVERYRAHSRKRTERPDPLLEVVLKEMDELDAVIEIGPGTGRWTIPVAKRVRSVTAIEPSAGMVDILRENLNHAGFHNVEILSQTWEDASPSIHDAVMCSHGMYGSPDLAAFVRKMERFARKSCWLALRLPPGNGIMAELSLKIHGCRHDSPDAVIAWNALYALGIHANVLVEEGMENWVNDTLDDAFSRAKRHLRLETDETKYDDLIYSTLRRRLSFSNGVYIWPDGMRSALLRWSSHRKD</sequence>
<dbReference type="STRING" id="56780.SYN_02129"/>
<name>Q2LS86_SYNAS</name>
<protein>
    <submittedName>
        <fullName evidence="2">SAM-dependent methyltransferase</fullName>
    </submittedName>
</protein>